<proteinExistence type="predicted"/>
<evidence type="ECO:0000313" key="2">
    <source>
        <dbReference type="EMBL" id="KAF2887374.1"/>
    </source>
</evidence>
<dbReference type="SMART" id="SM00516">
    <property type="entry name" value="SEC14"/>
    <property type="match status" value="1"/>
</dbReference>
<dbReference type="EMBL" id="VTPC01083858">
    <property type="protein sequence ID" value="KAF2887374.1"/>
    <property type="molecule type" value="Genomic_DNA"/>
</dbReference>
<dbReference type="InterPro" id="IPR001251">
    <property type="entry name" value="CRAL-TRIO_dom"/>
</dbReference>
<dbReference type="InterPro" id="IPR036865">
    <property type="entry name" value="CRAL-TRIO_dom_sf"/>
</dbReference>
<feature type="domain" description="CRAL-TRIO" evidence="1">
    <location>
        <begin position="1"/>
        <end position="155"/>
    </location>
</feature>
<comment type="caution">
    <text evidence="2">The sequence shown here is derived from an EMBL/GenBank/DDBJ whole genome shotgun (WGS) entry which is preliminary data.</text>
</comment>
<dbReference type="PANTHER" id="PTHR10174:SF216">
    <property type="entry name" value="CRAL-TRIO DOMAIN-CONTAINING PROTEIN-RELATED"/>
    <property type="match status" value="1"/>
</dbReference>
<reference evidence="2" key="1">
    <citation type="submission" date="2019-08" db="EMBL/GenBank/DDBJ databases">
        <title>The genome of the North American firefly Photinus pyralis.</title>
        <authorList>
            <consortium name="Photinus pyralis genome working group"/>
            <person name="Fallon T.R."/>
            <person name="Sander Lower S.E."/>
            <person name="Weng J.-K."/>
        </authorList>
    </citation>
    <scope>NUCLEOTIDE SEQUENCE</scope>
    <source>
        <strain evidence="2">TRF0915ILg1</strain>
        <tissue evidence="2">Whole body</tissue>
    </source>
</reference>
<organism evidence="2 3">
    <name type="scientific">Ignelater luminosus</name>
    <name type="common">Cucubano</name>
    <name type="synonym">Pyrophorus luminosus</name>
    <dbReference type="NCBI Taxonomy" id="2038154"/>
    <lineage>
        <taxon>Eukaryota</taxon>
        <taxon>Metazoa</taxon>
        <taxon>Ecdysozoa</taxon>
        <taxon>Arthropoda</taxon>
        <taxon>Hexapoda</taxon>
        <taxon>Insecta</taxon>
        <taxon>Pterygota</taxon>
        <taxon>Neoptera</taxon>
        <taxon>Endopterygota</taxon>
        <taxon>Coleoptera</taxon>
        <taxon>Polyphaga</taxon>
        <taxon>Elateriformia</taxon>
        <taxon>Elateroidea</taxon>
        <taxon>Elateridae</taxon>
        <taxon>Agrypninae</taxon>
        <taxon>Pyrophorini</taxon>
        <taxon>Ignelater</taxon>
    </lineage>
</organism>
<protein>
    <recommendedName>
        <fullName evidence="1">CRAL-TRIO domain-containing protein</fullName>
    </recommendedName>
</protein>
<dbReference type="Pfam" id="PF00650">
    <property type="entry name" value="CRAL_TRIO"/>
    <property type="match status" value="1"/>
</dbReference>
<evidence type="ECO:0000313" key="3">
    <source>
        <dbReference type="Proteomes" id="UP000801492"/>
    </source>
</evidence>
<dbReference type="PANTHER" id="PTHR10174">
    <property type="entry name" value="ALPHA-TOCOPHEROL TRANSFER PROTEIN-RELATED"/>
    <property type="match status" value="1"/>
</dbReference>
<sequence length="163" mass="18241">MAPLPSDSELSPWRVILRFKNADPETATAVIVFRAFLMVLDMLTFSDDSFVINGQEIIVDLKGVPYAYVAQVPPTFLKKVINLAIHSYPSRIKSVYYVSVPAFIQAILNILLSLLPEKLKSRVHMFSEKETVNLHKFVPRSILPEEYGGDAGPFNELSSNSKA</sequence>
<evidence type="ECO:0000259" key="1">
    <source>
        <dbReference type="PROSITE" id="PS50191"/>
    </source>
</evidence>
<dbReference type="Gene3D" id="1.20.5.1200">
    <property type="entry name" value="Alpha-tocopherol transfer"/>
    <property type="match status" value="1"/>
</dbReference>
<dbReference type="Proteomes" id="UP000801492">
    <property type="component" value="Unassembled WGS sequence"/>
</dbReference>
<dbReference type="GO" id="GO:1902936">
    <property type="term" value="F:phosphatidylinositol bisphosphate binding"/>
    <property type="evidence" value="ECO:0007669"/>
    <property type="project" value="TreeGrafter"/>
</dbReference>
<dbReference type="PRINTS" id="PR00180">
    <property type="entry name" value="CRETINALDHBP"/>
</dbReference>
<dbReference type="CDD" id="cd00170">
    <property type="entry name" value="SEC14"/>
    <property type="match status" value="1"/>
</dbReference>
<dbReference type="Gene3D" id="3.40.525.10">
    <property type="entry name" value="CRAL-TRIO lipid binding domain"/>
    <property type="match status" value="1"/>
</dbReference>
<gene>
    <name evidence="2" type="ORF">ILUMI_18800</name>
</gene>
<accession>A0A8K0CJ93</accession>
<dbReference type="GO" id="GO:0016020">
    <property type="term" value="C:membrane"/>
    <property type="evidence" value="ECO:0007669"/>
    <property type="project" value="TreeGrafter"/>
</dbReference>
<dbReference type="PROSITE" id="PS50191">
    <property type="entry name" value="CRAL_TRIO"/>
    <property type="match status" value="1"/>
</dbReference>
<dbReference type="AlphaFoldDB" id="A0A8K0CJ93"/>
<dbReference type="SUPFAM" id="SSF52087">
    <property type="entry name" value="CRAL/TRIO domain"/>
    <property type="match status" value="1"/>
</dbReference>
<dbReference type="OrthoDB" id="6682367at2759"/>
<keyword evidence="3" id="KW-1185">Reference proteome</keyword>
<name>A0A8K0CJ93_IGNLU</name>